<evidence type="ECO:0000313" key="2">
    <source>
        <dbReference type="EMBL" id="KQK26117.1"/>
    </source>
</evidence>
<accession>A0A0Q3HUC9</accession>
<dbReference type="AlphaFoldDB" id="A0A0Q3HUC9"/>
<dbReference type="RefSeq" id="WP_056015159.1">
    <property type="nucleotide sequence ID" value="NZ_LLYZ01000005.1"/>
</dbReference>
<feature type="domain" description="Shedu protein SduA C-terminal" evidence="1">
    <location>
        <begin position="238"/>
        <end position="388"/>
    </location>
</feature>
<name>A0A0Q3HUC9_9FLAO</name>
<proteinExistence type="predicted"/>
<dbReference type="OrthoDB" id="1490566at2"/>
<gene>
    <name evidence="2" type="ORF">AR438_11085</name>
</gene>
<dbReference type="STRING" id="452084.AR438_11085"/>
<keyword evidence="3" id="KW-1185">Reference proteome</keyword>
<comment type="caution">
    <text evidence="2">The sequence shown here is derived from an EMBL/GenBank/DDBJ whole genome shotgun (WGS) entry which is preliminary data.</text>
</comment>
<protein>
    <recommendedName>
        <fullName evidence="1">Shedu protein SduA C-terminal domain-containing protein</fullName>
    </recommendedName>
</protein>
<evidence type="ECO:0000313" key="3">
    <source>
        <dbReference type="Proteomes" id="UP000051682"/>
    </source>
</evidence>
<reference evidence="2 3" key="1">
    <citation type="submission" date="2015-10" db="EMBL/GenBank/DDBJ databases">
        <title>Chryseobacterium aquaticum genome.</title>
        <authorList>
            <person name="Newman J.D."/>
            <person name="Ferguson M.B."/>
            <person name="Miller J.R."/>
        </authorList>
    </citation>
    <scope>NUCLEOTIDE SEQUENCE [LARGE SCALE GENOMIC DNA]</scope>
    <source>
        <strain evidence="2 3">KCTC 12483</strain>
    </source>
</reference>
<sequence length="407" mass="49164">MRIVINDFAVEHYKYRNIFSNFGYEENELIFLDSYCKSREFIIEQLENKKLHIDLVITNEDSKKGDILEASQLAFFLKNLTSSYSKSNFRINSIPLILFSETETRENISIKGFDSIIKKNNVGEHSHFINQVEKQIKNWRKNLMDDLETLEINHKSLYHFHELPFYKNYYKNKISKNAENYFALKTKITSQEFITLPTPLIYDWLLLEKQDIENTILNFNRTYNTHINYDRKNNERTILHNFFNTNKMLLLRDAYVDFEYEKNLYDLSKKNSEECDYILKTEFPEFLKTTFFEVKKEDVTFYVKKNTKRPQISSNFLSYLEQVYRYKEYSENKENELELAEKLGYSTINYDHVLLAGRKEEKLEMKEKFNKDINRMYNGIEVITYEELENININYYDKFNRLSTETK</sequence>
<dbReference type="Pfam" id="PF14082">
    <property type="entry name" value="SduA_C"/>
    <property type="match status" value="1"/>
</dbReference>
<dbReference type="Proteomes" id="UP000051682">
    <property type="component" value="Unassembled WGS sequence"/>
</dbReference>
<dbReference type="EMBL" id="LLYZ01000005">
    <property type="protein sequence ID" value="KQK26117.1"/>
    <property type="molecule type" value="Genomic_DNA"/>
</dbReference>
<dbReference type="InterPro" id="IPR025359">
    <property type="entry name" value="SduA_C"/>
</dbReference>
<evidence type="ECO:0000259" key="1">
    <source>
        <dbReference type="Pfam" id="PF14082"/>
    </source>
</evidence>
<organism evidence="2 3">
    <name type="scientific">Chryseobacterium aquaticum</name>
    <dbReference type="NCBI Taxonomy" id="452084"/>
    <lineage>
        <taxon>Bacteria</taxon>
        <taxon>Pseudomonadati</taxon>
        <taxon>Bacteroidota</taxon>
        <taxon>Flavobacteriia</taxon>
        <taxon>Flavobacteriales</taxon>
        <taxon>Weeksellaceae</taxon>
        <taxon>Chryseobacterium group</taxon>
        <taxon>Chryseobacterium</taxon>
    </lineage>
</organism>